<sequence>MEIEIDFWKRNVKILVVVIEEKIAVRPSPFEILIEQNQKKNKVTGVDEGTHNAKFNRAWEKYVVLFKARYGQDMDLLKFAPYIHLWDILEEVGDGRKKGRRLGFSTRAQSFVFNPSFPAVLI</sequence>
<evidence type="ECO:0000313" key="2">
    <source>
        <dbReference type="Proteomes" id="UP001454036"/>
    </source>
</evidence>
<reference evidence="1 2" key="1">
    <citation type="submission" date="2024-01" db="EMBL/GenBank/DDBJ databases">
        <title>The complete chloroplast genome sequence of Lithospermum erythrorhizon: insights into the phylogenetic relationship among Boraginaceae species and the maternal lineages of purple gromwells.</title>
        <authorList>
            <person name="Okada T."/>
            <person name="Watanabe K."/>
        </authorList>
    </citation>
    <scope>NUCLEOTIDE SEQUENCE [LARGE SCALE GENOMIC DNA]</scope>
</reference>
<dbReference type="EMBL" id="BAABME010011992">
    <property type="protein sequence ID" value="GAA0184571.1"/>
    <property type="molecule type" value="Genomic_DNA"/>
</dbReference>
<evidence type="ECO:0000313" key="1">
    <source>
        <dbReference type="EMBL" id="GAA0184571.1"/>
    </source>
</evidence>
<dbReference type="AlphaFoldDB" id="A0AAV3RY52"/>
<organism evidence="1 2">
    <name type="scientific">Lithospermum erythrorhizon</name>
    <name type="common">Purple gromwell</name>
    <name type="synonym">Lithospermum officinale var. erythrorhizon</name>
    <dbReference type="NCBI Taxonomy" id="34254"/>
    <lineage>
        <taxon>Eukaryota</taxon>
        <taxon>Viridiplantae</taxon>
        <taxon>Streptophyta</taxon>
        <taxon>Embryophyta</taxon>
        <taxon>Tracheophyta</taxon>
        <taxon>Spermatophyta</taxon>
        <taxon>Magnoliopsida</taxon>
        <taxon>eudicotyledons</taxon>
        <taxon>Gunneridae</taxon>
        <taxon>Pentapetalae</taxon>
        <taxon>asterids</taxon>
        <taxon>lamiids</taxon>
        <taxon>Boraginales</taxon>
        <taxon>Boraginaceae</taxon>
        <taxon>Boraginoideae</taxon>
        <taxon>Lithospermeae</taxon>
        <taxon>Lithospermum</taxon>
    </lineage>
</organism>
<protein>
    <submittedName>
        <fullName evidence="1">Uncharacterized protein</fullName>
    </submittedName>
</protein>
<dbReference type="Proteomes" id="UP001454036">
    <property type="component" value="Unassembled WGS sequence"/>
</dbReference>
<keyword evidence="2" id="KW-1185">Reference proteome</keyword>
<accession>A0AAV3RY52</accession>
<proteinExistence type="predicted"/>
<gene>
    <name evidence="1" type="ORF">LIER_31859</name>
</gene>
<comment type="caution">
    <text evidence="1">The sequence shown here is derived from an EMBL/GenBank/DDBJ whole genome shotgun (WGS) entry which is preliminary data.</text>
</comment>
<name>A0AAV3RY52_LITER</name>